<name>A0A9J6ANZ3_SOLCO</name>
<dbReference type="AlphaFoldDB" id="A0A9J6ANZ3"/>
<keyword evidence="2" id="KW-1185">Reference proteome</keyword>
<evidence type="ECO:0000313" key="1">
    <source>
        <dbReference type="EMBL" id="KAG5625866.1"/>
    </source>
</evidence>
<dbReference type="PANTHER" id="PTHR33710">
    <property type="entry name" value="BNAC02G09200D PROTEIN"/>
    <property type="match status" value="1"/>
</dbReference>
<protein>
    <submittedName>
        <fullName evidence="1">Uncharacterized protein</fullName>
    </submittedName>
</protein>
<gene>
    <name evidence="1" type="ORF">H5410_011084</name>
</gene>
<dbReference type="EMBL" id="JACXVP010000002">
    <property type="protein sequence ID" value="KAG5625866.1"/>
    <property type="molecule type" value="Genomic_DNA"/>
</dbReference>
<dbReference type="PANTHER" id="PTHR33710:SF67">
    <property type="entry name" value="RETROTRANSPOSON PROTEIN, UNCLASSIFIED"/>
    <property type="match status" value="1"/>
</dbReference>
<comment type="caution">
    <text evidence="1">The sequence shown here is derived from an EMBL/GenBank/DDBJ whole genome shotgun (WGS) entry which is preliminary data.</text>
</comment>
<accession>A0A9J6ANZ3</accession>
<dbReference type="Proteomes" id="UP000824120">
    <property type="component" value="Chromosome 2"/>
</dbReference>
<organism evidence="1 2">
    <name type="scientific">Solanum commersonii</name>
    <name type="common">Commerson's wild potato</name>
    <name type="synonym">Commerson's nightshade</name>
    <dbReference type="NCBI Taxonomy" id="4109"/>
    <lineage>
        <taxon>Eukaryota</taxon>
        <taxon>Viridiplantae</taxon>
        <taxon>Streptophyta</taxon>
        <taxon>Embryophyta</taxon>
        <taxon>Tracheophyta</taxon>
        <taxon>Spermatophyta</taxon>
        <taxon>Magnoliopsida</taxon>
        <taxon>eudicotyledons</taxon>
        <taxon>Gunneridae</taxon>
        <taxon>Pentapetalae</taxon>
        <taxon>asterids</taxon>
        <taxon>lamiids</taxon>
        <taxon>Solanales</taxon>
        <taxon>Solanaceae</taxon>
        <taxon>Solanoideae</taxon>
        <taxon>Solaneae</taxon>
        <taxon>Solanum</taxon>
    </lineage>
</organism>
<proteinExistence type="predicted"/>
<dbReference type="OrthoDB" id="692400at2759"/>
<sequence>MSSSASQVASSTNWFLQRTLTDATPFHNILVYNNNRASFRDCLNQCRMVDLGLNGSKYMWSNKRYKNRRNLILERLDRCLAINFWILKYP</sequence>
<evidence type="ECO:0000313" key="2">
    <source>
        <dbReference type="Proteomes" id="UP000824120"/>
    </source>
</evidence>
<reference evidence="1 2" key="1">
    <citation type="submission" date="2020-09" db="EMBL/GenBank/DDBJ databases">
        <title>De no assembly of potato wild relative species, Solanum commersonii.</title>
        <authorList>
            <person name="Cho K."/>
        </authorList>
    </citation>
    <scope>NUCLEOTIDE SEQUENCE [LARGE SCALE GENOMIC DNA]</scope>
    <source>
        <strain evidence="1">LZ3.2</strain>
        <tissue evidence="1">Leaf</tissue>
    </source>
</reference>